<protein>
    <submittedName>
        <fullName evidence="2">Uncharacterized protein</fullName>
    </submittedName>
</protein>
<sequence>MALGVFAEHEAVEFLRNFIKEAGAIGREIENYHQGKDGQREFDAEKGKGNGDEGENDRGQGADGAAADFTLGNFRILDMGRK</sequence>
<gene>
    <name evidence="2" type="ORF">UV91_C0005G0022</name>
</gene>
<proteinExistence type="predicted"/>
<evidence type="ECO:0000256" key="1">
    <source>
        <dbReference type="SAM" id="MobiDB-lite"/>
    </source>
</evidence>
<feature type="region of interest" description="Disordered" evidence="1">
    <location>
        <begin position="30"/>
        <end position="64"/>
    </location>
</feature>
<evidence type="ECO:0000313" key="2">
    <source>
        <dbReference type="EMBL" id="KKT11474.1"/>
    </source>
</evidence>
<comment type="caution">
    <text evidence="2">The sequence shown here is derived from an EMBL/GenBank/DDBJ whole genome shotgun (WGS) entry which is preliminary data.</text>
</comment>
<evidence type="ECO:0000313" key="3">
    <source>
        <dbReference type="Proteomes" id="UP000033907"/>
    </source>
</evidence>
<reference evidence="2 3" key="1">
    <citation type="journal article" date="2015" name="Nature">
        <title>rRNA introns, odd ribosomes, and small enigmatic genomes across a large radiation of phyla.</title>
        <authorList>
            <person name="Brown C.T."/>
            <person name="Hug L.A."/>
            <person name="Thomas B.C."/>
            <person name="Sharon I."/>
            <person name="Castelle C.J."/>
            <person name="Singh A."/>
            <person name="Wilkins M.J."/>
            <person name="Williams K.H."/>
            <person name="Banfield J.F."/>
        </authorList>
    </citation>
    <scope>NUCLEOTIDE SEQUENCE [LARGE SCALE GENOMIC DNA]</scope>
</reference>
<dbReference type="EMBL" id="LCGH01000005">
    <property type="protein sequence ID" value="KKT11474.1"/>
    <property type="molecule type" value="Genomic_DNA"/>
</dbReference>
<dbReference type="AlphaFoldDB" id="A0A0G1HKR5"/>
<dbReference type="Proteomes" id="UP000033907">
    <property type="component" value="Unassembled WGS sequence"/>
</dbReference>
<feature type="compositionally biased region" description="Basic and acidic residues" evidence="1">
    <location>
        <begin position="30"/>
        <end position="60"/>
    </location>
</feature>
<name>A0A0G1HKR5_9BACT</name>
<accession>A0A0G1HKR5</accession>
<organism evidence="2 3">
    <name type="scientific">Candidatus Nomurabacteria bacterium GW2011_GWF2_43_24</name>
    <dbReference type="NCBI Taxonomy" id="1618778"/>
    <lineage>
        <taxon>Bacteria</taxon>
        <taxon>Candidatus Nomuraibacteriota</taxon>
    </lineage>
</organism>